<evidence type="ECO:0000256" key="1">
    <source>
        <dbReference type="ARBA" id="ARBA00007812"/>
    </source>
</evidence>
<dbReference type="InterPro" id="IPR012782">
    <property type="entry name" value="Acetolactate_synth_catblc"/>
</dbReference>
<dbReference type="Gene3D" id="3.40.50.1220">
    <property type="entry name" value="TPP-binding domain"/>
    <property type="match status" value="1"/>
</dbReference>
<accession>E1Z277</accession>
<evidence type="ECO:0000259" key="4">
    <source>
        <dbReference type="Pfam" id="PF00205"/>
    </source>
</evidence>
<dbReference type="FunFam" id="3.40.50.970:FF:000007">
    <property type="entry name" value="Acetolactate synthase"/>
    <property type="match status" value="1"/>
</dbReference>
<sequence length="527" mass="57467">MHVAAAHSAWVPPAGAKIDRIVEVLRETEEIELVLCRNEQSAAFMAAGHGRRTGRAGVVLVTSGPGVTNLTTALATANCEGDAVVALGGNVPRAQHYKATHQALDNVKLMETVTKFSQEIPHPDAISEVLTNAFRAAESIGRPGAAFVSLPQDIMVGPAQLRVLGQSLHTGGGSELDIAKAADTINKAAFPVMLCGMFASQPETAHELRKLLHTCPMPVVTTFQGAGVLGRNLFELFGGRVGLIHNTLADSLLDMADVVITGEVDPIEYDVDLWNSDRRDRKIVHLDLTPATLDNCYVPWVEVVGNIGQSVESLTALVRDRDSEELTANCQHLRKAHQDVAREAHATDSRNPVHPLRIVHDIQDGAKFSIYCDMGSHHIYVSRYLHQVCISNGQQTMGVSMPWAISAALDARDPGRWEKRIISISGDGGFLFCAHELETAVRYGLRFVHLVWVDGSLNMVKIQQMKKYNACEAVELGPLDYVKFAESFGAKGFQIREADEFLPTLEKALEMDCPVVIAVNVDYSQNE</sequence>
<dbReference type="GO" id="GO:0030976">
    <property type="term" value="F:thiamine pyrophosphate binding"/>
    <property type="evidence" value="ECO:0007669"/>
    <property type="project" value="InterPro"/>
</dbReference>
<keyword evidence="8" id="KW-1185">Reference proteome</keyword>
<dbReference type="InParanoid" id="E1Z277"/>
<feature type="domain" description="Thiamine pyrophosphate enzyme TPP-binding" evidence="5">
    <location>
        <begin position="373"/>
        <end position="519"/>
    </location>
</feature>
<dbReference type="EMBL" id="GL433835">
    <property type="protein sequence ID" value="EFN59612.1"/>
    <property type="molecule type" value="Genomic_DNA"/>
</dbReference>
<dbReference type="GO" id="GO:0050660">
    <property type="term" value="F:flavin adenine dinucleotide binding"/>
    <property type="evidence" value="ECO:0007669"/>
    <property type="project" value="TreeGrafter"/>
</dbReference>
<protein>
    <recommendedName>
        <fullName evidence="9">Acetolactate synthase</fullName>
    </recommendedName>
</protein>
<dbReference type="eggNOG" id="KOG4166">
    <property type="taxonomic scope" value="Eukaryota"/>
</dbReference>
<dbReference type="Pfam" id="PF02776">
    <property type="entry name" value="TPP_enzyme_N"/>
    <property type="match status" value="1"/>
</dbReference>
<proteinExistence type="inferred from homology"/>
<dbReference type="NCBIfam" id="NF006378">
    <property type="entry name" value="PRK08617.1"/>
    <property type="match status" value="1"/>
</dbReference>
<dbReference type="PANTHER" id="PTHR18968">
    <property type="entry name" value="THIAMINE PYROPHOSPHATE ENZYMES"/>
    <property type="match status" value="1"/>
</dbReference>
<dbReference type="GO" id="GO:0000287">
    <property type="term" value="F:magnesium ion binding"/>
    <property type="evidence" value="ECO:0007669"/>
    <property type="project" value="InterPro"/>
</dbReference>
<dbReference type="InterPro" id="IPR029061">
    <property type="entry name" value="THDP-binding"/>
</dbReference>
<dbReference type="PANTHER" id="PTHR18968:SF129">
    <property type="entry name" value="ACETOLACTATE SYNTHASE"/>
    <property type="match status" value="1"/>
</dbReference>
<evidence type="ECO:0000313" key="7">
    <source>
        <dbReference type="EMBL" id="EFN59612.1"/>
    </source>
</evidence>
<dbReference type="InterPro" id="IPR029035">
    <property type="entry name" value="DHS-like_NAD/FAD-binding_dom"/>
</dbReference>
<evidence type="ECO:0000256" key="2">
    <source>
        <dbReference type="ARBA" id="ARBA00023052"/>
    </source>
</evidence>
<dbReference type="Gene3D" id="3.40.50.970">
    <property type="match status" value="2"/>
</dbReference>
<evidence type="ECO:0000259" key="5">
    <source>
        <dbReference type="Pfam" id="PF02775"/>
    </source>
</evidence>
<dbReference type="Pfam" id="PF00205">
    <property type="entry name" value="TPP_enzyme_M"/>
    <property type="match status" value="1"/>
</dbReference>
<reference evidence="7 8" key="1">
    <citation type="journal article" date="2010" name="Plant Cell">
        <title>The Chlorella variabilis NC64A genome reveals adaptation to photosymbiosis, coevolution with viruses, and cryptic sex.</title>
        <authorList>
            <person name="Blanc G."/>
            <person name="Duncan G."/>
            <person name="Agarkova I."/>
            <person name="Borodovsky M."/>
            <person name="Gurnon J."/>
            <person name="Kuo A."/>
            <person name="Lindquist E."/>
            <person name="Lucas S."/>
            <person name="Pangilinan J."/>
            <person name="Polle J."/>
            <person name="Salamov A."/>
            <person name="Terry A."/>
            <person name="Yamada T."/>
            <person name="Dunigan D.D."/>
            <person name="Grigoriev I.V."/>
            <person name="Claverie J.M."/>
            <person name="Van Etten J.L."/>
        </authorList>
    </citation>
    <scope>NUCLEOTIDE SEQUENCE [LARGE SCALE GENOMIC DNA]</scope>
    <source>
        <strain evidence="7 8">NC64A</strain>
    </source>
</reference>
<dbReference type="InterPro" id="IPR045229">
    <property type="entry name" value="TPP_enz"/>
</dbReference>
<feature type="domain" description="Thiamine pyrophosphate enzyme central" evidence="4">
    <location>
        <begin position="178"/>
        <end position="314"/>
    </location>
</feature>
<dbReference type="GeneID" id="17359193"/>
<dbReference type="Pfam" id="PF02775">
    <property type="entry name" value="TPP_enzyme_C"/>
    <property type="match status" value="1"/>
</dbReference>
<evidence type="ECO:0000259" key="6">
    <source>
        <dbReference type="Pfam" id="PF02776"/>
    </source>
</evidence>
<name>E1Z277_CHLVA</name>
<dbReference type="OrthoDB" id="3633556at2759"/>
<dbReference type="CDD" id="cd07035">
    <property type="entry name" value="TPP_PYR_POX_like"/>
    <property type="match status" value="1"/>
</dbReference>
<dbReference type="Proteomes" id="UP000008141">
    <property type="component" value="Unassembled WGS sequence"/>
</dbReference>
<dbReference type="KEGG" id="cvr:CHLNCDRAFT_18274"/>
<dbReference type="SUPFAM" id="SSF52467">
    <property type="entry name" value="DHS-like NAD/FAD-binding domain"/>
    <property type="match status" value="1"/>
</dbReference>
<feature type="domain" description="Thiamine pyrophosphate enzyme N-terminal TPP-binding" evidence="6">
    <location>
        <begin position="15"/>
        <end position="108"/>
    </location>
</feature>
<dbReference type="STRING" id="554065.E1Z277"/>
<dbReference type="GO" id="GO:0005948">
    <property type="term" value="C:acetolactate synthase complex"/>
    <property type="evidence" value="ECO:0007669"/>
    <property type="project" value="TreeGrafter"/>
</dbReference>
<organism evidence="8">
    <name type="scientific">Chlorella variabilis</name>
    <name type="common">Green alga</name>
    <dbReference type="NCBI Taxonomy" id="554065"/>
    <lineage>
        <taxon>Eukaryota</taxon>
        <taxon>Viridiplantae</taxon>
        <taxon>Chlorophyta</taxon>
        <taxon>core chlorophytes</taxon>
        <taxon>Trebouxiophyceae</taxon>
        <taxon>Chlorellales</taxon>
        <taxon>Chlorellaceae</taxon>
        <taxon>Chlorella clade</taxon>
        <taxon>Chlorella</taxon>
    </lineage>
</organism>
<dbReference type="GO" id="GO:0003984">
    <property type="term" value="F:acetolactate synthase activity"/>
    <property type="evidence" value="ECO:0007669"/>
    <property type="project" value="InterPro"/>
</dbReference>
<dbReference type="SUPFAM" id="SSF52518">
    <property type="entry name" value="Thiamin diphosphate-binding fold (THDP-binding)"/>
    <property type="match status" value="2"/>
</dbReference>
<evidence type="ECO:0008006" key="9">
    <source>
        <dbReference type="Google" id="ProtNLM"/>
    </source>
</evidence>
<comment type="similarity">
    <text evidence="1 3">Belongs to the TPP enzyme family.</text>
</comment>
<dbReference type="GO" id="GO:0009097">
    <property type="term" value="P:isoleucine biosynthetic process"/>
    <property type="evidence" value="ECO:0007669"/>
    <property type="project" value="TreeGrafter"/>
</dbReference>
<dbReference type="InterPro" id="IPR012001">
    <property type="entry name" value="Thiamin_PyroP_enz_TPP-bd_dom"/>
</dbReference>
<dbReference type="InterPro" id="IPR012000">
    <property type="entry name" value="Thiamin_PyroP_enz_cen_dom"/>
</dbReference>
<gene>
    <name evidence="7" type="ORF">CHLNCDRAFT_18274</name>
</gene>
<dbReference type="InterPro" id="IPR011766">
    <property type="entry name" value="TPP_enzyme_TPP-bd"/>
</dbReference>
<dbReference type="GO" id="GO:0009099">
    <property type="term" value="P:L-valine biosynthetic process"/>
    <property type="evidence" value="ECO:0007669"/>
    <property type="project" value="TreeGrafter"/>
</dbReference>
<evidence type="ECO:0000313" key="8">
    <source>
        <dbReference type="Proteomes" id="UP000008141"/>
    </source>
</evidence>
<keyword evidence="2 3" id="KW-0786">Thiamine pyrophosphate</keyword>
<dbReference type="GO" id="GO:0034077">
    <property type="term" value="P:butanediol metabolic process"/>
    <property type="evidence" value="ECO:0007669"/>
    <property type="project" value="InterPro"/>
</dbReference>
<dbReference type="RefSeq" id="XP_005851714.1">
    <property type="nucleotide sequence ID" value="XM_005851652.1"/>
</dbReference>
<dbReference type="OMA" id="AGNFATW"/>
<dbReference type="NCBIfam" id="TIGR02418">
    <property type="entry name" value="acolac_catab"/>
    <property type="match status" value="1"/>
</dbReference>
<evidence type="ECO:0000256" key="3">
    <source>
        <dbReference type="RuleBase" id="RU362132"/>
    </source>
</evidence>
<dbReference type="AlphaFoldDB" id="E1Z277"/>